<comment type="function">
    <text evidence="1">Site-specific tyrosine recombinase, which acts by catalyzing the cutting and rejoining of the recombining DNA molecules.</text>
</comment>
<evidence type="ECO:0000256" key="5">
    <source>
        <dbReference type="ARBA" id="ARBA00023172"/>
    </source>
</evidence>
<evidence type="ECO:0000256" key="4">
    <source>
        <dbReference type="ARBA" id="ARBA00023125"/>
    </source>
</evidence>
<keyword evidence="5" id="KW-0233">DNA recombination</keyword>
<keyword evidence="3" id="KW-0229">DNA integration</keyword>
<keyword evidence="4 6" id="KW-0238">DNA-binding</keyword>
<dbReference type="RefSeq" id="WP_257914185.1">
    <property type="nucleotide sequence ID" value="NZ_JANPWE010000017.1"/>
</dbReference>
<dbReference type="Proteomes" id="UP001524944">
    <property type="component" value="Unassembled WGS sequence"/>
</dbReference>
<organism evidence="9 10">
    <name type="scientific">Dehalobacterium formicoaceticum</name>
    <dbReference type="NCBI Taxonomy" id="51515"/>
    <lineage>
        <taxon>Bacteria</taxon>
        <taxon>Bacillati</taxon>
        <taxon>Bacillota</taxon>
        <taxon>Clostridia</taxon>
        <taxon>Eubacteriales</taxon>
        <taxon>Peptococcaceae</taxon>
        <taxon>Dehalobacterium</taxon>
    </lineage>
</organism>
<dbReference type="SUPFAM" id="SSF47823">
    <property type="entry name" value="lambda integrase-like, N-terminal domain"/>
    <property type="match status" value="1"/>
</dbReference>
<evidence type="ECO:0000313" key="9">
    <source>
        <dbReference type="EMBL" id="MCR6547024.1"/>
    </source>
</evidence>
<comment type="similarity">
    <text evidence="2">Belongs to the 'phage' integrase family.</text>
</comment>
<dbReference type="InterPro" id="IPR004107">
    <property type="entry name" value="Integrase_SAM-like_N"/>
</dbReference>
<dbReference type="Pfam" id="PF00589">
    <property type="entry name" value="Phage_integrase"/>
    <property type="match status" value="1"/>
</dbReference>
<comment type="caution">
    <text evidence="9">The sequence shown here is derived from an EMBL/GenBank/DDBJ whole genome shotgun (WGS) entry which is preliminary data.</text>
</comment>
<dbReference type="InterPro" id="IPR010998">
    <property type="entry name" value="Integrase_recombinase_N"/>
</dbReference>
<dbReference type="PROSITE" id="PS51900">
    <property type="entry name" value="CB"/>
    <property type="match status" value="1"/>
</dbReference>
<sequence>MSKRKQDADVNEFWSLARSFLKVYLPNAREVSQNTVKAYKQALETLIKYLEDSGFTKDTITIGTFTPACIEGFMVWMSKEQNCKPLTCNLRLSAIKTFLRYCGHHVITNESISREVLELPMKKVRKEKIEYMSNEAAAAIMNAPDNRRVMGRRNKAMLSLLYDSAARVQKLVDIKVDDLYLNEKASANGESFVTLRGKGDKLRNVNLSPKIAKLIQSYLNEFHPRENRGAPLFYTKRAGSLWPLSVDSVSRILKENADKARLRVPDIPERIHCHLLRKSRAMHLYIAGVPLPAIMELLGHASMNTTSGFYAFVTWEMVSEAMKKANEDHLEGEMLWKEPNVRKQLYTLD</sequence>
<evidence type="ECO:0000256" key="6">
    <source>
        <dbReference type="PROSITE-ProRule" id="PRU01248"/>
    </source>
</evidence>
<dbReference type="PANTHER" id="PTHR30349">
    <property type="entry name" value="PHAGE INTEGRASE-RELATED"/>
    <property type="match status" value="1"/>
</dbReference>
<evidence type="ECO:0000313" key="10">
    <source>
        <dbReference type="Proteomes" id="UP001524944"/>
    </source>
</evidence>
<proteinExistence type="inferred from homology"/>
<name>A0ABT1Y809_9FIRM</name>
<accession>A0ABT1Y809</accession>
<dbReference type="PROSITE" id="PS51898">
    <property type="entry name" value="TYR_RECOMBINASE"/>
    <property type="match status" value="1"/>
</dbReference>
<dbReference type="Pfam" id="PF02899">
    <property type="entry name" value="Phage_int_SAM_1"/>
    <property type="match status" value="1"/>
</dbReference>
<protein>
    <submittedName>
        <fullName evidence="9">Site-specific integrase</fullName>
    </submittedName>
</protein>
<dbReference type="InterPro" id="IPR002104">
    <property type="entry name" value="Integrase_catalytic"/>
</dbReference>
<dbReference type="EMBL" id="JANPWE010000017">
    <property type="protein sequence ID" value="MCR6547024.1"/>
    <property type="molecule type" value="Genomic_DNA"/>
</dbReference>
<dbReference type="InterPro" id="IPR050090">
    <property type="entry name" value="Tyrosine_recombinase_XerCD"/>
</dbReference>
<dbReference type="Gene3D" id="1.10.150.130">
    <property type="match status" value="1"/>
</dbReference>
<dbReference type="InterPro" id="IPR011010">
    <property type="entry name" value="DNA_brk_join_enz"/>
</dbReference>
<dbReference type="InterPro" id="IPR044068">
    <property type="entry name" value="CB"/>
</dbReference>
<feature type="domain" description="Core-binding (CB)" evidence="8">
    <location>
        <begin position="11"/>
        <end position="103"/>
    </location>
</feature>
<dbReference type="PANTHER" id="PTHR30349:SF41">
    <property type="entry name" value="INTEGRASE_RECOMBINASE PROTEIN MJ0367-RELATED"/>
    <property type="match status" value="1"/>
</dbReference>
<dbReference type="Gene3D" id="1.10.443.10">
    <property type="entry name" value="Intergrase catalytic core"/>
    <property type="match status" value="1"/>
</dbReference>
<evidence type="ECO:0000256" key="2">
    <source>
        <dbReference type="ARBA" id="ARBA00008857"/>
    </source>
</evidence>
<feature type="domain" description="Tyr recombinase" evidence="7">
    <location>
        <begin position="127"/>
        <end position="323"/>
    </location>
</feature>
<evidence type="ECO:0000256" key="3">
    <source>
        <dbReference type="ARBA" id="ARBA00022908"/>
    </source>
</evidence>
<evidence type="ECO:0000259" key="8">
    <source>
        <dbReference type="PROSITE" id="PS51900"/>
    </source>
</evidence>
<gene>
    <name evidence="9" type="ORF">NVS47_16160</name>
</gene>
<dbReference type="InterPro" id="IPR013762">
    <property type="entry name" value="Integrase-like_cat_sf"/>
</dbReference>
<evidence type="ECO:0000256" key="1">
    <source>
        <dbReference type="ARBA" id="ARBA00003283"/>
    </source>
</evidence>
<reference evidence="9 10" key="1">
    <citation type="submission" date="2022-08" db="EMBL/GenBank/DDBJ databases">
        <title>Proteogenomics of the novel Dehalobacterium formicoaceticum strain EZ94 highlights a key role of methyltransferases during anaerobic dichloromethane degradation.</title>
        <authorList>
            <person name="Wasmund K."/>
        </authorList>
    </citation>
    <scope>NUCLEOTIDE SEQUENCE [LARGE SCALE GENOMIC DNA]</scope>
    <source>
        <strain evidence="9 10">EZ94</strain>
    </source>
</reference>
<evidence type="ECO:0000259" key="7">
    <source>
        <dbReference type="PROSITE" id="PS51898"/>
    </source>
</evidence>
<dbReference type="SUPFAM" id="SSF56349">
    <property type="entry name" value="DNA breaking-rejoining enzymes"/>
    <property type="match status" value="1"/>
</dbReference>
<keyword evidence="10" id="KW-1185">Reference proteome</keyword>